<dbReference type="InterPro" id="IPR003593">
    <property type="entry name" value="AAA+_ATPase"/>
</dbReference>
<dbReference type="GO" id="GO:0042802">
    <property type="term" value="F:identical protein binding"/>
    <property type="evidence" value="ECO:0007669"/>
    <property type="project" value="UniProtKB-ARBA"/>
</dbReference>
<dbReference type="Pfam" id="PF03796">
    <property type="entry name" value="DnaB_C"/>
    <property type="match status" value="1"/>
</dbReference>
<keyword evidence="16" id="KW-1185">Reference proteome</keyword>
<dbReference type="FunFam" id="1.10.860.10:FF:000001">
    <property type="entry name" value="Replicative DNA helicase"/>
    <property type="match status" value="1"/>
</dbReference>
<evidence type="ECO:0000256" key="12">
    <source>
        <dbReference type="NCBIfam" id="TIGR00665"/>
    </source>
</evidence>
<comment type="caution">
    <text evidence="15">The sequence shown here is derived from an EMBL/GenBank/DDBJ whole genome shotgun (WGS) entry which is preliminary data.</text>
</comment>
<feature type="domain" description="SF4 helicase" evidence="14">
    <location>
        <begin position="180"/>
        <end position="445"/>
    </location>
</feature>
<dbReference type="InterPro" id="IPR007692">
    <property type="entry name" value="DNA_helicase_DnaB"/>
</dbReference>
<keyword evidence="9" id="KW-0413">Isomerase</keyword>
<dbReference type="Gene3D" id="1.10.860.10">
    <property type="entry name" value="DNAb Helicase, Chain A"/>
    <property type="match status" value="1"/>
</dbReference>
<evidence type="ECO:0000313" key="15">
    <source>
        <dbReference type="EMBL" id="PTU31066.1"/>
    </source>
</evidence>
<dbReference type="SMART" id="SM00382">
    <property type="entry name" value="AAA"/>
    <property type="match status" value="1"/>
</dbReference>
<dbReference type="GO" id="GO:1990077">
    <property type="term" value="C:primosome complex"/>
    <property type="evidence" value="ECO:0007669"/>
    <property type="project" value="UniProtKB-UniRule"/>
</dbReference>
<dbReference type="NCBIfam" id="TIGR00665">
    <property type="entry name" value="DnaB"/>
    <property type="match status" value="1"/>
</dbReference>
<keyword evidence="8 13" id="KW-0238">DNA-binding</keyword>
<dbReference type="NCBIfam" id="NF004384">
    <property type="entry name" value="PRK05748.1"/>
    <property type="match status" value="1"/>
</dbReference>
<dbReference type="GO" id="GO:0005524">
    <property type="term" value="F:ATP binding"/>
    <property type="evidence" value="ECO:0007669"/>
    <property type="project" value="UniProtKB-UniRule"/>
</dbReference>
<evidence type="ECO:0000256" key="8">
    <source>
        <dbReference type="ARBA" id="ARBA00023125"/>
    </source>
</evidence>
<gene>
    <name evidence="15" type="ORF">CJD38_12290</name>
</gene>
<evidence type="ECO:0000256" key="10">
    <source>
        <dbReference type="ARBA" id="ARBA00044932"/>
    </source>
</evidence>
<dbReference type="InterPro" id="IPR027417">
    <property type="entry name" value="P-loop_NTPase"/>
</dbReference>
<dbReference type="RefSeq" id="WP_107940652.1">
    <property type="nucleotide sequence ID" value="NZ_QANS01000004.1"/>
</dbReference>
<evidence type="ECO:0000256" key="4">
    <source>
        <dbReference type="ARBA" id="ARBA00022741"/>
    </source>
</evidence>
<dbReference type="SUPFAM" id="SSF52540">
    <property type="entry name" value="P-loop containing nucleoside triphosphate hydrolases"/>
    <property type="match status" value="1"/>
</dbReference>
<evidence type="ECO:0000256" key="9">
    <source>
        <dbReference type="ARBA" id="ARBA00023235"/>
    </source>
</evidence>
<evidence type="ECO:0000256" key="3">
    <source>
        <dbReference type="ARBA" id="ARBA00022705"/>
    </source>
</evidence>
<dbReference type="EMBL" id="QANS01000004">
    <property type="protein sequence ID" value="PTU31066.1"/>
    <property type="molecule type" value="Genomic_DNA"/>
</dbReference>
<dbReference type="OrthoDB" id="9773982at2"/>
<protein>
    <recommendedName>
        <fullName evidence="12 13">Replicative DNA helicase</fullName>
        <ecNumber evidence="12 13">5.6.2.3</ecNumber>
    </recommendedName>
</protein>
<evidence type="ECO:0000313" key="16">
    <source>
        <dbReference type="Proteomes" id="UP000244248"/>
    </source>
</evidence>
<dbReference type="Gene3D" id="3.40.50.300">
    <property type="entry name" value="P-loop containing nucleotide triphosphate hydrolases"/>
    <property type="match status" value="1"/>
</dbReference>
<dbReference type="FunFam" id="3.40.50.300:FF:000076">
    <property type="entry name" value="Replicative DNA helicase"/>
    <property type="match status" value="1"/>
</dbReference>
<keyword evidence="3 13" id="KW-0235">DNA replication</keyword>
<reference evidence="15 16" key="1">
    <citation type="submission" date="2018-04" db="EMBL/GenBank/DDBJ databases">
        <title>Novel species isolated from glacier.</title>
        <authorList>
            <person name="Liu Q."/>
            <person name="Xin Y.-H."/>
        </authorList>
    </citation>
    <scope>NUCLEOTIDE SEQUENCE [LARGE SCALE GENOMIC DNA]</scope>
    <source>
        <strain evidence="15 16">GT1R17</strain>
    </source>
</reference>
<dbReference type="InterPro" id="IPR036185">
    <property type="entry name" value="DNA_heli_DnaB-like_N_sf"/>
</dbReference>
<proteinExistence type="inferred from homology"/>
<dbReference type="InterPro" id="IPR007693">
    <property type="entry name" value="DNA_helicase_DnaB-like_N"/>
</dbReference>
<dbReference type="InterPro" id="IPR016136">
    <property type="entry name" value="DNA_helicase_N/primase_C"/>
</dbReference>
<dbReference type="PANTHER" id="PTHR30153:SF2">
    <property type="entry name" value="REPLICATIVE DNA HELICASE"/>
    <property type="match status" value="1"/>
</dbReference>
<dbReference type="GO" id="GO:0003677">
    <property type="term" value="F:DNA binding"/>
    <property type="evidence" value="ECO:0007669"/>
    <property type="project" value="UniProtKB-UniRule"/>
</dbReference>
<dbReference type="EC" id="5.6.2.3" evidence="12 13"/>
<comment type="catalytic activity">
    <reaction evidence="11 13">
        <text>ATP + H2O = ADP + phosphate + H(+)</text>
        <dbReference type="Rhea" id="RHEA:13065"/>
        <dbReference type="ChEBI" id="CHEBI:15377"/>
        <dbReference type="ChEBI" id="CHEBI:15378"/>
        <dbReference type="ChEBI" id="CHEBI:30616"/>
        <dbReference type="ChEBI" id="CHEBI:43474"/>
        <dbReference type="ChEBI" id="CHEBI:456216"/>
        <dbReference type="EC" id="5.6.2.3"/>
    </reaction>
</comment>
<dbReference type="Pfam" id="PF00772">
    <property type="entry name" value="DnaB"/>
    <property type="match status" value="1"/>
</dbReference>
<sequence length="451" mass="50030">MSPSPKLPPHSIEAEQSVLGGLMLDNRTWNDLADRINEEDFYRADHQLIFRAIAELCGTNKPCDFITLCEHLRHQGKLEDAGGVPYLGTLANDTPSAANVMAYAEIVRERSVLRTLIAAGGDIAELGFRPDGRGHSELIDVAEQKVFAIRNKSAHASGGYEMMPRLMDMVEERIERMRTNPGSLAGLPTGFDDLDRLTTGFHAGDLVIIAGRPSMGKTSFAMNIAEHVALIEKKGVAVFSMEMPADQLALRVLSSFARIDMGKLRSGELEDRDWDRLTSEGGRVREAPLYIDATGALSPLELRARARRMKQRHDIQLIIVDYIQLMQVPGTKENRTNEISEISRGLKALAKELEIPVIALSQLNRGVEQRDNKRPRMSDLRESGGIEQDADIVALLYRDEVYNKESPEKGTAEIIIVKQRNGPLDTVKAAFLGKFTRFENLAKGYGDYSGS</sequence>
<evidence type="ECO:0000256" key="7">
    <source>
        <dbReference type="ARBA" id="ARBA00022840"/>
    </source>
</evidence>
<evidence type="ECO:0000256" key="1">
    <source>
        <dbReference type="ARBA" id="ARBA00008428"/>
    </source>
</evidence>
<dbReference type="AlphaFoldDB" id="A0A2T5MES1"/>
<evidence type="ECO:0000256" key="6">
    <source>
        <dbReference type="ARBA" id="ARBA00022806"/>
    </source>
</evidence>
<dbReference type="GO" id="GO:0005829">
    <property type="term" value="C:cytosol"/>
    <property type="evidence" value="ECO:0007669"/>
    <property type="project" value="TreeGrafter"/>
</dbReference>
<keyword evidence="2 13" id="KW-0639">Primosome</keyword>
<keyword evidence="6 13" id="KW-0347">Helicase</keyword>
<comment type="similarity">
    <text evidence="1 13">Belongs to the helicase family. DnaB subfamily.</text>
</comment>
<keyword evidence="4 13" id="KW-0547">Nucleotide-binding</keyword>
<keyword evidence="5 13" id="KW-0378">Hydrolase</keyword>
<comment type="function">
    <text evidence="10 13">The main replicative DNA helicase, it participates in initiation and elongation during chromosome replication. Travels ahead of the DNA replisome, separating dsDNA into templates for DNA synthesis. A processive ATP-dependent 5'-3' DNA helicase it has DNA-dependent ATPase activity.</text>
</comment>
<dbReference type="GO" id="GO:0006269">
    <property type="term" value="P:DNA replication, synthesis of primer"/>
    <property type="evidence" value="ECO:0007669"/>
    <property type="project" value="UniProtKB-UniRule"/>
</dbReference>
<evidence type="ECO:0000256" key="11">
    <source>
        <dbReference type="ARBA" id="ARBA00048954"/>
    </source>
</evidence>
<organism evidence="15 16">
    <name type="scientific">Stenotrophobium rhamnosiphilum</name>
    <dbReference type="NCBI Taxonomy" id="2029166"/>
    <lineage>
        <taxon>Bacteria</taxon>
        <taxon>Pseudomonadati</taxon>
        <taxon>Pseudomonadota</taxon>
        <taxon>Gammaproteobacteria</taxon>
        <taxon>Nevskiales</taxon>
        <taxon>Nevskiaceae</taxon>
        <taxon>Stenotrophobium</taxon>
    </lineage>
</organism>
<evidence type="ECO:0000256" key="2">
    <source>
        <dbReference type="ARBA" id="ARBA00022515"/>
    </source>
</evidence>
<name>A0A2T5MES1_9GAMM</name>
<dbReference type="PANTHER" id="PTHR30153">
    <property type="entry name" value="REPLICATIVE DNA HELICASE DNAB"/>
    <property type="match status" value="1"/>
</dbReference>
<dbReference type="InterPro" id="IPR007694">
    <property type="entry name" value="DNA_helicase_DnaB-like_C"/>
</dbReference>
<keyword evidence="7 13" id="KW-0067">ATP-binding</keyword>
<evidence type="ECO:0000256" key="5">
    <source>
        <dbReference type="ARBA" id="ARBA00022801"/>
    </source>
</evidence>
<dbReference type="SUPFAM" id="SSF48024">
    <property type="entry name" value="N-terminal domain of DnaB helicase"/>
    <property type="match status" value="1"/>
</dbReference>
<evidence type="ECO:0000259" key="14">
    <source>
        <dbReference type="PROSITE" id="PS51199"/>
    </source>
</evidence>
<dbReference type="GO" id="GO:0016887">
    <property type="term" value="F:ATP hydrolysis activity"/>
    <property type="evidence" value="ECO:0007669"/>
    <property type="project" value="RHEA"/>
</dbReference>
<dbReference type="Proteomes" id="UP000244248">
    <property type="component" value="Unassembled WGS sequence"/>
</dbReference>
<accession>A0A2T5MES1</accession>
<dbReference type="GO" id="GO:0043139">
    <property type="term" value="F:5'-3' DNA helicase activity"/>
    <property type="evidence" value="ECO:0007669"/>
    <property type="project" value="UniProtKB-EC"/>
</dbReference>
<evidence type="ECO:0000256" key="13">
    <source>
        <dbReference type="RuleBase" id="RU362085"/>
    </source>
</evidence>
<dbReference type="CDD" id="cd00984">
    <property type="entry name" value="DnaB_C"/>
    <property type="match status" value="1"/>
</dbReference>
<dbReference type="PROSITE" id="PS51199">
    <property type="entry name" value="SF4_HELICASE"/>
    <property type="match status" value="1"/>
</dbReference>